<keyword evidence="2" id="KW-0560">Oxidoreductase</keyword>
<dbReference type="SUPFAM" id="SSF53720">
    <property type="entry name" value="ALDH-like"/>
    <property type="match status" value="1"/>
</dbReference>
<organism evidence="4">
    <name type="scientific">freshwater metagenome</name>
    <dbReference type="NCBI Taxonomy" id="449393"/>
    <lineage>
        <taxon>unclassified sequences</taxon>
        <taxon>metagenomes</taxon>
        <taxon>ecological metagenomes</taxon>
    </lineage>
</organism>
<name>A0A6J6C4E6_9ZZZZ</name>
<proteinExistence type="inferred from homology"/>
<dbReference type="PROSITE" id="PS00070">
    <property type="entry name" value="ALDEHYDE_DEHYDR_CYS"/>
    <property type="match status" value="1"/>
</dbReference>
<protein>
    <submittedName>
        <fullName evidence="4">Unannotated protein</fullName>
    </submittedName>
</protein>
<dbReference type="InterPro" id="IPR016161">
    <property type="entry name" value="Ald_DH/histidinol_DH"/>
</dbReference>
<feature type="domain" description="Aldehyde dehydrogenase" evidence="3">
    <location>
        <begin position="19"/>
        <end position="471"/>
    </location>
</feature>
<dbReference type="PANTHER" id="PTHR11699">
    <property type="entry name" value="ALDEHYDE DEHYDROGENASE-RELATED"/>
    <property type="match status" value="1"/>
</dbReference>
<dbReference type="AlphaFoldDB" id="A0A6J6C4E6"/>
<sequence length="489" mass="51436">MEQHQHWIAGRARPAEHGATLESFDPATGEPWVLVARGSATDVDEAVAAAATAFETWRRTGPSARAAIIWKLGDLIADHAPELAALEARDAGKVIRETTGQITGLRNWYRYYASLAYHLEGTTIPHDSGTLQISTVREPYGVVAVIPAFNSPMLLGSMGLVPALVAGNTVVVKPPEVNAGALSRLGELAEQAGLPPGCLNIVNGLGAEAGDHLVGHPGVAKVVFTGGPDSGRLVARRAAEGLKPLVLELGGKSANIVFGDVSVPHVVNGVIAGIFAATGQTCVAGSRLLVHRSVAGELVDAIAARAATIRLGDPLDASTEMGPLSQPKILDGVTSRVEQAVAQGAVVRCGGPLGDRPDRGWFFPPTVLEGVHNQMDVARHELFGPVLAVIPFDDDDEAISIANDSPFGLAAGVWTNDVRRAHRVAHLLDAGTVWVNTYRALNFAVPFGGRKLSGYGRENGIDGLREFTQAKGIWFETDTAPVGDPFVLR</sequence>
<dbReference type="Gene3D" id="3.40.605.10">
    <property type="entry name" value="Aldehyde Dehydrogenase, Chain A, domain 1"/>
    <property type="match status" value="1"/>
</dbReference>
<comment type="similarity">
    <text evidence="1">Belongs to the aldehyde dehydrogenase family.</text>
</comment>
<dbReference type="InterPro" id="IPR029510">
    <property type="entry name" value="Ald_DH_CS_GLU"/>
</dbReference>
<gene>
    <name evidence="4" type="ORF">UFOPK1493_00694</name>
</gene>
<dbReference type="InterPro" id="IPR016162">
    <property type="entry name" value="Ald_DH_N"/>
</dbReference>
<evidence type="ECO:0000256" key="2">
    <source>
        <dbReference type="ARBA" id="ARBA00023002"/>
    </source>
</evidence>
<dbReference type="InterPro" id="IPR016160">
    <property type="entry name" value="Ald_DH_CS_CYS"/>
</dbReference>
<dbReference type="FunFam" id="3.40.309.10:FF:000012">
    <property type="entry name" value="Betaine aldehyde dehydrogenase"/>
    <property type="match status" value="1"/>
</dbReference>
<dbReference type="EMBL" id="CAEZSR010000015">
    <property type="protein sequence ID" value="CAB4546172.1"/>
    <property type="molecule type" value="Genomic_DNA"/>
</dbReference>
<accession>A0A6J6C4E6</accession>
<dbReference type="Gene3D" id="3.40.309.10">
    <property type="entry name" value="Aldehyde Dehydrogenase, Chain A, domain 2"/>
    <property type="match status" value="1"/>
</dbReference>
<evidence type="ECO:0000259" key="3">
    <source>
        <dbReference type="Pfam" id="PF00171"/>
    </source>
</evidence>
<dbReference type="Pfam" id="PF00171">
    <property type="entry name" value="Aldedh"/>
    <property type="match status" value="1"/>
</dbReference>
<dbReference type="FunFam" id="3.40.605.10:FF:000007">
    <property type="entry name" value="NAD/NADP-dependent betaine aldehyde dehydrogenase"/>
    <property type="match status" value="1"/>
</dbReference>
<evidence type="ECO:0000256" key="1">
    <source>
        <dbReference type="ARBA" id="ARBA00009986"/>
    </source>
</evidence>
<dbReference type="PROSITE" id="PS00687">
    <property type="entry name" value="ALDEHYDE_DEHYDR_GLU"/>
    <property type="match status" value="1"/>
</dbReference>
<dbReference type="InterPro" id="IPR015590">
    <property type="entry name" value="Aldehyde_DH_dom"/>
</dbReference>
<evidence type="ECO:0000313" key="4">
    <source>
        <dbReference type="EMBL" id="CAB4546172.1"/>
    </source>
</evidence>
<dbReference type="InterPro" id="IPR016163">
    <property type="entry name" value="Ald_DH_C"/>
</dbReference>
<reference evidence="4" key="1">
    <citation type="submission" date="2020-05" db="EMBL/GenBank/DDBJ databases">
        <authorList>
            <person name="Chiriac C."/>
            <person name="Salcher M."/>
            <person name="Ghai R."/>
            <person name="Kavagutti S V."/>
        </authorList>
    </citation>
    <scope>NUCLEOTIDE SEQUENCE</scope>
</reference>
<dbReference type="GO" id="GO:0016620">
    <property type="term" value="F:oxidoreductase activity, acting on the aldehyde or oxo group of donors, NAD or NADP as acceptor"/>
    <property type="evidence" value="ECO:0007669"/>
    <property type="project" value="InterPro"/>
</dbReference>